<evidence type="ECO:0000256" key="1">
    <source>
        <dbReference type="SAM" id="Phobius"/>
    </source>
</evidence>
<sequence>MFKVVREHPKVFWAVIIIIIVVSILSVYEKQKYKANPYEKQIGNPPRENKVFDDNFYYEKLTDNEKKAYEKIKDAIVNFKGGELTFDSPLNGKEYSRVTQALYCGEDDLFYAIVNVPVTENNQSVSSVTKNITDIKEQTIVKCIILLYPAEGINEQGDIDDQGYVKNLEDLKNPLATMNEDKKSTVLKMQQASEEILNKVVSDMPKEYGKKQAIDYFLDWMDKNLILDSDTMENTDKLSNMTEVFEKNYFEGCTSCVVEGKAVATGYSKVLTRLCNKAGISAHMTIGSWKYSGSYTLVNVDFEGKQVYIDASGCKKDDLWNQRYISDTLMTRNMTISDLFNDEK</sequence>
<evidence type="ECO:0000313" key="3">
    <source>
        <dbReference type="Proteomes" id="UP000284598"/>
    </source>
</evidence>
<dbReference type="RefSeq" id="WP_118024385.1">
    <property type="nucleotide sequence ID" value="NZ_QSFO01000001.1"/>
</dbReference>
<reference evidence="2 3" key="1">
    <citation type="submission" date="2018-08" db="EMBL/GenBank/DDBJ databases">
        <title>A genome reference for cultivated species of the human gut microbiota.</title>
        <authorList>
            <person name="Zou Y."/>
            <person name="Xue W."/>
            <person name="Luo G."/>
        </authorList>
    </citation>
    <scope>NUCLEOTIDE SEQUENCE [LARGE SCALE GENOMIC DNA]</scope>
    <source>
        <strain evidence="2 3">AM43-2</strain>
    </source>
</reference>
<evidence type="ECO:0008006" key="4">
    <source>
        <dbReference type="Google" id="ProtNLM"/>
    </source>
</evidence>
<comment type="caution">
    <text evidence="2">The sequence shown here is derived from an EMBL/GenBank/DDBJ whole genome shotgun (WGS) entry which is preliminary data.</text>
</comment>
<dbReference type="Proteomes" id="UP000284598">
    <property type="component" value="Unassembled WGS sequence"/>
</dbReference>
<protein>
    <recommendedName>
        <fullName evidence="4">Transglutaminase-like domain-containing protein</fullName>
    </recommendedName>
</protein>
<gene>
    <name evidence="2" type="ORF">DW929_00220</name>
</gene>
<keyword evidence="1" id="KW-1133">Transmembrane helix</keyword>
<keyword evidence="1" id="KW-0812">Transmembrane</keyword>
<dbReference type="EMBL" id="QSFO01000001">
    <property type="protein sequence ID" value="RHA57299.1"/>
    <property type="molecule type" value="Genomic_DNA"/>
</dbReference>
<name>A0A413S627_9FIRM</name>
<dbReference type="AlphaFoldDB" id="A0A413S627"/>
<proteinExistence type="predicted"/>
<organism evidence="2 3">
    <name type="scientific">Eubacterium ventriosum</name>
    <dbReference type="NCBI Taxonomy" id="39496"/>
    <lineage>
        <taxon>Bacteria</taxon>
        <taxon>Bacillati</taxon>
        <taxon>Bacillota</taxon>
        <taxon>Clostridia</taxon>
        <taxon>Eubacteriales</taxon>
        <taxon>Eubacteriaceae</taxon>
        <taxon>Eubacterium</taxon>
    </lineage>
</organism>
<accession>A0A413S627</accession>
<evidence type="ECO:0000313" key="2">
    <source>
        <dbReference type="EMBL" id="RHA57299.1"/>
    </source>
</evidence>
<keyword evidence="1" id="KW-0472">Membrane</keyword>
<feature type="transmembrane region" description="Helical" evidence="1">
    <location>
        <begin position="12"/>
        <end position="28"/>
    </location>
</feature>